<dbReference type="PROSITE" id="PS50928">
    <property type="entry name" value="ABC_TM1"/>
    <property type="match status" value="1"/>
</dbReference>
<evidence type="ECO:0000256" key="5">
    <source>
        <dbReference type="ARBA" id="ARBA00022989"/>
    </source>
</evidence>
<dbReference type="InterPro" id="IPR035906">
    <property type="entry name" value="MetI-like_sf"/>
</dbReference>
<evidence type="ECO:0000256" key="7">
    <source>
        <dbReference type="RuleBase" id="RU363032"/>
    </source>
</evidence>
<evidence type="ECO:0000313" key="10">
    <source>
        <dbReference type="EMBL" id="SEF18911.1"/>
    </source>
</evidence>
<organism evidence="10 11">
    <name type="scientific">Jiangella alba</name>
    <dbReference type="NCBI Taxonomy" id="561176"/>
    <lineage>
        <taxon>Bacteria</taxon>
        <taxon>Bacillati</taxon>
        <taxon>Actinomycetota</taxon>
        <taxon>Actinomycetes</taxon>
        <taxon>Jiangellales</taxon>
        <taxon>Jiangellaceae</taxon>
        <taxon>Jiangella</taxon>
    </lineage>
</organism>
<dbReference type="SUPFAM" id="SSF161098">
    <property type="entry name" value="MetI-like"/>
    <property type="match status" value="1"/>
</dbReference>
<dbReference type="Gene3D" id="1.10.3720.10">
    <property type="entry name" value="MetI-like"/>
    <property type="match status" value="1"/>
</dbReference>
<protein>
    <submittedName>
        <fullName evidence="10">Carbohydrate ABC transporter membrane protein 1, CUT1 family</fullName>
    </submittedName>
</protein>
<comment type="subcellular location">
    <subcellularLocation>
        <location evidence="1 7">Cell membrane</location>
        <topology evidence="1 7">Multi-pass membrane protein</topology>
    </subcellularLocation>
</comment>
<reference evidence="11" key="1">
    <citation type="submission" date="2016-10" db="EMBL/GenBank/DDBJ databases">
        <authorList>
            <person name="Varghese N."/>
            <person name="Submissions S."/>
        </authorList>
    </citation>
    <scope>NUCLEOTIDE SEQUENCE [LARGE SCALE GENOMIC DNA]</scope>
    <source>
        <strain evidence="11">DSM 45237</strain>
    </source>
</reference>
<evidence type="ECO:0000256" key="6">
    <source>
        <dbReference type="ARBA" id="ARBA00023136"/>
    </source>
</evidence>
<dbReference type="InterPro" id="IPR000515">
    <property type="entry name" value="MetI-like"/>
</dbReference>
<keyword evidence="5 7" id="KW-1133">Transmembrane helix</keyword>
<feature type="compositionally biased region" description="Basic and acidic residues" evidence="8">
    <location>
        <begin position="1"/>
        <end position="10"/>
    </location>
</feature>
<proteinExistence type="inferred from homology"/>
<keyword evidence="4 7" id="KW-0812">Transmembrane</keyword>
<evidence type="ECO:0000256" key="1">
    <source>
        <dbReference type="ARBA" id="ARBA00004651"/>
    </source>
</evidence>
<evidence type="ECO:0000259" key="9">
    <source>
        <dbReference type="PROSITE" id="PS50928"/>
    </source>
</evidence>
<evidence type="ECO:0000256" key="4">
    <source>
        <dbReference type="ARBA" id="ARBA00022692"/>
    </source>
</evidence>
<dbReference type="AlphaFoldDB" id="A0A1H5Q0D8"/>
<feature type="transmembrane region" description="Helical" evidence="7">
    <location>
        <begin position="290"/>
        <end position="310"/>
    </location>
</feature>
<dbReference type="GO" id="GO:0005886">
    <property type="term" value="C:plasma membrane"/>
    <property type="evidence" value="ECO:0007669"/>
    <property type="project" value="UniProtKB-SubCell"/>
</dbReference>
<keyword evidence="11" id="KW-1185">Reference proteome</keyword>
<evidence type="ECO:0000313" key="11">
    <source>
        <dbReference type="Proteomes" id="UP000181980"/>
    </source>
</evidence>
<feature type="transmembrane region" description="Helical" evidence="7">
    <location>
        <begin position="174"/>
        <end position="201"/>
    </location>
</feature>
<dbReference type="PANTHER" id="PTHR30193">
    <property type="entry name" value="ABC TRANSPORTER PERMEASE PROTEIN"/>
    <property type="match status" value="1"/>
</dbReference>
<dbReference type="CDD" id="cd06261">
    <property type="entry name" value="TM_PBP2"/>
    <property type="match status" value="1"/>
</dbReference>
<keyword evidence="3" id="KW-1003">Cell membrane</keyword>
<keyword evidence="2 7" id="KW-0813">Transport</keyword>
<dbReference type="RefSeq" id="WP_083288607.1">
    <property type="nucleotide sequence ID" value="NZ_FNUC01000004.1"/>
</dbReference>
<comment type="similarity">
    <text evidence="7">Belongs to the binding-protein-dependent transport system permease family.</text>
</comment>
<feature type="transmembrane region" description="Helical" evidence="7">
    <location>
        <begin position="133"/>
        <end position="154"/>
    </location>
</feature>
<feature type="transmembrane region" description="Helical" evidence="7">
    <location>
        <begin position="100"/>
        <end position="121"/>
    </location>
</feature>
<keyword evidence="6 7" id="KW-0472">Membrane</keyword>
<dbReference type="OrthoDB" id="9804439at2"/>
<dbReference type="GO" id="GO:0055085">
    <property type="term" value="P:transmembrane transport"/>
    <property type="evidence" value="ECO:0007669"/>
    <property type="project" value="InterPro"/>
</dbReference>
<dbReference type="STRING" id="561176.SAMN04488561_6982"/>
<feature type="transmembrane region" description="Helical" evidence="7">
    <location>
        <begin position="37"/>
        <end position="56"/>
    </location>
</feature>
<name>A0A1H5Q0D8_9ACTN</name>
<feature type="region of interest" description="Disordered" evidence="8">
    <location>
        <begin position="1"/>
        <end position="30"/>
    </location>
</feature>
<dbReference type="InterPro" id="IPR051393">
    <property type="entry name" value="ABC_transporter_permease"/>
</dbReference>
<gene>
    <name evidence="10" type="ORF">SAMN04488561_6982</name>
</gene>
<dbReference type="Pfam" id="PF00528">
    <property type="entry name" value="BPD_transp_1"/>
    <property type="match status" value="1"/>
</dbReference>
<dbReference type="Proteomes" id="UP000181980">
    <property type="component" value="Unassembled WGS sequence"/>
</dbReference>
<evidence type="ECO:0000256" key="2">
    <source>
        <dbReference type="ARBA" id="ARBA00022448"/>
    </source>
</evidence>
<feature type="transmembrane region" description="Helical" evidence="7">
    <location>
        <begin position="240"/>
        <end position="262"/>
    </location>
</feature>
<sequence>MNVATHDHRPATASTVAGAAGGPSPGGGRRRRSDAGWWPLLFVGPFFLGVAVFYLFPIVQTAYFSLTDWGPFGGTTFVGADNWRSLLDDGEFPRALLNTVVYILIVLLGVPIAVGLAALLNRPTLRGTMVYRTMFFLPYLAMPVAIALVWKLMFNGDFGVINAFLGLFGIDGPYWLSTPGFALVAVAIVGLWMSVGFNIIILSAGLRSIPPELYEAASLDGANRWSQFVRITVPLLTPSIFFVLVMNVITGFQLFDLLFAILGSNPVIDDTKSLVYLFYDESFVQNNRGYGAAIAFVILLIVAIVTAIQFRLQRRWVTYA</sequence>
<dbReference type="PANTHER" id="PTHR30193:SF41">
    <property type="entry name" value="DIACETYLCHITOBIOSE UPTAKE SYSTEM PERMEASE PROTEIN NGCF"/>
    <property type="match status" value="1"/>
</dbReference>
<evidence type="ECO:0000256" key="8">
    <source>
        <dbReference type="SAM" id="MobiDB-lite"/>
    </source>
</evidence>
<accession>A0A1H5Q0D8</accession>
<dbReference type="SUPFAM" id="SSF160964">
    <property type="entry name" value="MalF N-terminal region-like"/>
    <property type="match status" value="1"/>
</dbReference>
<feature type="domain" description="ABC transmembrane type-1" evidence="9">
    <location>
        <begin position="95"/>
        <end position="309"/>
    </location>
</feature>
<dbReference type="EMBL" id="FNUC01000004">
    <property type="protein sequence ID" value="SEF18911.1"/>
    <property type="molecule type" value="Genomic_DNA"/>
</dbReference>
<evidence type="ECO:0000256" key="3">
    <source>
        <dbReference type="ARBA" id="ARBA00022475"/>
    </source>
</evidence>